<evidence type="ECO:0000313" key="5">
    <source>
        <dbReference type="EMBL" id="GMG31771.1"/>
    </source>
</evidence>
<dbReference type="Proteomes" id="UP001165063">
    <property type="component" value="Unassembled WGS sequence"/>
</dbReference>
<feature type="domain" description="Pectate lyase" evidence="4">
    <location>
        <begin position="9"/>
        <end position="91"/>
    </location>
</feature>
<accession>A0A9W6YXJ2</accession>
<gene>
    <name evidence="5" type="ORF">Amon01_000404000</name>
</gene>
<comment type="similarity">
    <text evidence="1">Belongs to the polysaccharide lyase 1 family.</text>
</comment>
<dbReference type="Gene3D" id="2.160.20.10">
    <property type="entry name" value="Single-stranded right-handed beta-helix, Pectin lyase-like"/>
    <property type="match status" value="1"/>
</dbReference>
<evidence type="ECO:0000259" key="4">
    <source>
        <dbReference type="Pfam" id="PF00544"/>
    </source>
</evidence>
<dbReference type="AlphaFoldDB" id="A0A9W6YXJ2"/>
<comment type="caution">
    <text evidence="5">The sequence shown here is derived from an EMBL/GenBank/DDBJ whole genome shotgun (WGS) entry which is preliminary data.</text>
</comment>
<dbReference type="InterPro" id="IPR002022">
    <property type="entry name" value="Pec_lyase"/>
</dbReference>
<feature type="signal peptide" evidence="3">
    <location>
        <begin position="1"/>
        <end position="17"/>
    </location>
</feature>
<organism evidence="5 6">
    <name type="scientific">Ambrosiozyma monospora</name>
    <name type="common">Yeast</name>
    <name type="synonym">Endomycopsis monosporus</name>
    <dbReference type="NCBI Taxonomy" id="43982"/>
    <lineage>
        <taxon>Eukaryota</taxon>
        <taxon>Fungi</taxon>
        <taxon>Dikarya</taxon>
        <taxon>Ascomycota</taxon>
        <taxon>Saccharomycotina</taxon>
        <taxon>Pichiomycetes</taxon>
        <taxon>Pichiales</taxon>
        <taxon>Pichiaceae</taxon>
        <taxon>Ambrosiozyma</taxon>
    </lineage>
</organism>
<feature type="chain" id="PRO_5040756415" evidence="3">
    <location>
        <begin position="18"/>
        <end position="109"/>
    </location>
</feature>
<dbReference type="SUPFAM" id="SSF51126">
    <property type="entry name" value="Pectin lyase-like"/>
    <property type="match status" value="1"/>
</dbReference>
<evidence type="ECO:0000256" key="1">
    <source>
        <dbReference type="ARBA" id="ARBA00010980"/>
    </source>
</evidence>
<evidence type="ECO:0000313" key="6">
    <source>
        <dbReference type="Proteomes" id="UP001165063"/>
    </source>
</evidence>
<dbReference type="InterPro" id="IPR011050">
    <property type="entry name" value="Pectin_lyase_fold/virulence"/>
</dbReference>
<keyword evidence="6" id="KW-1185">Reference proteome</keyword>
<dbReference type="GO" id="GO:0016829">
    <property type="term" value="F:lyase activity"/>
    <property type="evidence" value="ECO:0007669"/>
    <property type="project" value="UniProtKB-KW"/>
</dbReference>
<evidence type="ECO:0000256" key="2">
    <source>
        <dbReference type="ARBA" id="ARBA00023239"/>
    </source>
</evidence>
<evidence type="ECO:0000256" key="3">
    <source>
        <dbReference type="SAM" id="SignalP"/>
    </source>
</evidence>
<protein>
    <submittedName>
        <fullName evidence="5">Unnamed protein product</fullName>
    </submittedName>
</protein>
<keyword evidence="3" id="KW-0732">Signal</keyword>
<dbReference type="EMBL" id="BSXU01001858">
    <property type="protein sequence ID" value="GMG31771.1"/>
    <property type="molecule type" value="Genomic_DNA"/>
</dbReference>
<proteinExistence type="inferred from homology"/>
<sequence>MFSWTTWMFHLIKITTSLDSHSDTIGSEDTGHLTVTSAYNFWENLNSRGPSLRFGTSHTYNNYCDNRNNCINTRQGAMALAENNVFAGSSSKGLYSVDGTGDLLKHLVI</sequence>
<dbReference type="OrthoDB" id="1637350at2759"/>
<reference evidence="5" key="1">
    <citation type="submission" date="2023-04" db="EMBL/GenBank/DDBJ databases">
        <title>Ambrosiozyma monospora NBRC 1965.</title>
        <authorList>
            <person name="Ichikawa N."/>
            <person name="Sato H."/>
            <person name="Tonouchi N."/>
        </authorList>
    </citation>
    <scope>NUCLEOTIDE SEQUENCE</scope>
    <source>
        <strain evidence="5">NBRC 1965</strain>
    </source>
</reference>
<name>A0A9W6YXJ2_AMBMO</name>
<dbReference type="InterPro" id="IPR012334">
    <property type="entry name" value="Pectin_lyas_fold"/>
</dbReference>
<dbReference type="Pfam" id="PF00544">
    <property type="entry name" value="Pectate_lyase_4"/>
    <property type="match status" value="1"/>
</dbReference>
<keyword evidence="2" id="KW-0456">Lyase</keyword>